<protein>
    <submittedName>
        <fullName evidence="2">Uncharacterized protein</fullName>
    </submittedName>
</protein>
<feature type="region of interest" description="Disordered" evidence="1">
    <location>
        <begin position="1"/>
        <end position="115"/>
    </location>
</feature>
<accession>A0A7S3AZN0</accession>
<proteinExistence type="predicted"/>
<feature type="compositionally biased region" description="Polar residues" evidence="1">
    <location>
        <begin position="103"/>
        <end position="115"/>
    </location>
</feature>
<gene>
    <name evidence="2" type="ORF">HERI1096_LOCUS19368</name>
</gene>
<evidence type="ECO:0000256" key="1">
    <source>
        <dbReference type="SAM" id="MobiDB-lite"/>
    </source>
</evidence>
<feature type="compositionally biased region" description="Polar residues" evidence="1">
    <location>
        <begin position="16"/>
        <end position="26"/>
    </location>
</feature>
<name>A0A7S3AZN0_9EUKA</name>
<organism evidence="2">
    <name type="scientific">Haptolina ericina</name>
    <dbReference type="NCBI Taxonomy" id="156174"/>
    <lineage>
        <taxon>Eukaryota</taxon>
        <taxon>Haptista</taxon>
        <taxon>Haptophyta</taxon>
        <taxon>Prymnesiophyceae</taxon>
        <taxon>Prymnesiales</taxon>
        <taxon>Prymnesiaceae</taxon>
        <taxon>Haptolina</taxon>
    </lineage>
</organism>
<dbReference type="AlphaFoldDB" id="A0A7S3AZN0"/>
<dbReference type="EMBL" id="HBHX01034943">
    <property type="protein sequence ID" value="CAE0118669.1"/>
    <property type="molecule type" value="Transcribed_RNA"/>
</dbReference>
<reference evidence="2" key="1">
    <citation type="submission" date="2021-01" db="EMBL/GenBank/DDBJ databases">
        <authorList>
            <person name="Corre E."/>
            <person name="Pelletier E."/>
            <person name="Niang G."/>
            <person name="Scheremetjew M."/>
            <person name="Finn R."/>
            <person name="Kale V."/>
            <person name="Holt S."/>
            <person name="Cochrane G."/>
            <person name="Meng A."/>
            <person name="Brown T."/>
            <person name="Cohen L."/>
        </authorList>
    </citation>
    <scope>NUCLEOTIDE SEQUENCE</scope>
    <source>
        <strain evidence="2">CCMP281</strain>
    </source>
</reference>
<evidence type="ECO:0000313" key="2">
    <source>
        <dbReference type="EMBL" id="CAE0118669.1"/>
    </source>
</evidence>
<sequence>MAKDQMQELARPGSVKRTTAQIQSLNPEPDGSPARGGTAPLPPIQAQDSHVFPGSAPRLLPSPALSKLQSPSRSIRRSPSRSPSLSTPKWRGVERAAGERGTISLSNSLNDSGTY</sequence>